<dbReference type="SUPFAM" id="SSF90229">
    <property type="entry name" value="CCCH zinc finger"/>
    <property type="match status" value="1"/>
</dbReference>
<feature type="domain" description="RING-type" evidence="12">
    <location>
        <begin position="653"/>
        <end position="691"/>
    </location>
</feature>
<dbReference type="InterPro" id="IPR031127">
    <property type="entry name" value="E3_UB_ligase_RBR"/>
</dbReference>
<dbReference type="Gene3D" id="4.10.1000.10">
    <property type="entry name" value="Zinc finger, CCCH-type"/>
    <property type="match status" value="2"/>
</dbReference>
<dbReference type="GO" id="GO:0016567">
    <property type="term" value="P:protein ubiquitination"/>
    <property type="evidence" value="ECO:0007669"/>
    <property type="project" value="InterPro"/>
</dbReference>
<evidence type="ECO:0000256" key="5">
    <source>
        <dbReference type="ARBA" id="ARBA00022737"/>
    </source>
</evidence>
<keyword evidence="3" id="KW-0808">Transferase</keyword>
<dbReference type="Pfam" id="PF26200">
    <property type="entry name" value="Rcat_RNF216"/>
    <property type="match status" value="1"/>
</dbReference>
<evidence type="ECO:0000256" key="3">
    <source>
        <dbReference type="ARBA" id="ARBA00022679"/>
    </source>
</evidence>
<dbReference type="EC" id="2.3.2.31" evidence="2"/>
<evidence type="ECO:0000256" key="10">
    <source>
        <dbReference type="SAM" id="Coils"/>
    </source>
</evidence>
<dbReference type="SMART" id="SM00356">
    <property type="entry name" value="ZnF_C3H1"/>
    <property type="match status" value="2"/>
</dbReference>
<sequence>MSNSGRICKLYRQGRCSYGDRCKFSHQVQPRSPQTQEAVSTPATLTAVQGPSNSQRRPRPERGEIPCRAWRDGECPKGDKCWFGHDPEVREAERLRREHAATQAAEQAARDAARRAEIERQRVARQAEQEATERARHLELQARRADITRREAAHTLQHLILGSSLVTFGAGIAIQDIIPGFEVCRIQIKNLPRDAAAHEIKALFTQQGVDPTQLFLEGTRPSSDGTHLEASVITASEAGGAIAIGLEDIEFKQERLHFEVAESTMRGRMGNSARNSDTLTLSWRAPSTSVIATFDSEGTARAKAKVLTGTMCAGRRVRVEMNQPPPGFIRGPDWQRAVKITGLPTGVSPAVVGDFTGSGVLKFLKPISYDVETGLHSVRQVIAAEAGGGLKAFDVTRDDVDGNITVRARFDSWELAKRIENLFAGKRLPYLGNCTMRLRLPDPLQYVLSIPLQQYQAQKRVWDSFAEDAGDKTAYIRVFPIQNAGRMQIKVLGEDKKAVGSLKVRVENVAAGEMLESTYWHRSFKSATGSRFLASVFDSTGVYARADWKLCVVKLHGDSNLDRARQVVKAEVGRLDSLEFSVFLKQQSVRFFLQRGLAMLQETLGEDNASLTVLPRAKIVVRGGEEARHLLTKLIDESLEETPIQNNNTDQACPICYDEISHPVTLGCDHTYCMSCLRHYLSTADSFPLVCLGDAAHCEVLIPIPTFEKFLPIPQLHALLKTSFLRYIERHPQELKYCKTPDCTQVYRTNTHATALTCPSCFLSVCSSCDEEGHDGMSCEESRLQHDPGEQERRNDEWARDNGVKRCPACAVWIEKTEGCNHMTCKCGAHICWICVRIFGEGQIYGHLAEAHGGAFDVPAEEPRPVPARVFHAAEVPQVRWQGGLAPQNRLAPAGVPQAPRGYGFGQAVIPDAEMIERQREAIRLAQARQRLMIQERLQLEQRRRQEDARRQELAEIERRRQEAEAARRRDRICIMM</sequence>
<dbReference type="InterPro" id="IPR036855">
    <property type="entry name" value="Znf_CCCH_sf"/>
</dbReference>
<dbReference type="InterPro" id="IPR044066">
    <property type="entry name" value="TRIAD_supradom"/>
</dbReference>
<dbReference type="InterPro" id="IPR000571">
    <property type="entry name" value="Znf_CCCH"/>
</dbReference>
<keyword evidence="4 9" id="KW-0479">Metal-binding</keyword>
<dbReference type="InterPro" id="IPR001841">
    <property type="entry name" value="Znf_RING"/>
</dbReference>
<dbReference type="PANTHER" id="PTHR11685">
    <property type="entry name" value="RBR FAMILY RING FINGER AND IBR DOMAIN-CONTAINING"/>
    <property type="match status" value="1"/>
</dbReference>
<feature type="domain" description="RING-type" evidence="14">
    <location>
        <begin position="649"/>
        <end position="858"/>
    </location>
</feature>
<dbReference type="InterPro" id="IPR002867">
    <property type="entry name" value="IBR_dom"/>
</dbReference>
<feature type="region of interest" description="Disordered" evidence="11">
    <location>
        <begin position="27"/>
        <end position="65"/>
    </location>
</feature>
<dbReference type="SMART" id="SM00647">
    <property type="entry name" value="IBR"/>
    <property type="match status" value="1"/>
</dbReference>
<dbReference type="SUPFAM" id="SSF57850">
    <property type="entry name" value="RING/U-box"/>
    <property type="match status" value="3"/>
</dbReference>
<name>A0AAD7BVH8_9AGAR</name>
<dbReference type="PROSITE" id="PS00518">
    <property type="entry name" value="ZF_RING_1"/>
    <property type="match status" value="1"/>
</dbReference>
<evidence type="ECO:0000259" key="12">
    <source>
        <dbReference type="PROSITE" id="PS50089"/>
    </source>
</evidence>
<dbReference type="Pfam" id="PF18044">
    <property type="entry name" value="zf-CCCH_4"/>
    <property type="match status" value="1"/>
</dbReference>
<evidence type="ECO:0000256" key="4">
    <source>
        <dbReference type="ARBA" id="ARBA00022723"/>
    </source>
</evidence>
<protein>
    <recommendedName>
        <fullName evidence="2">RBR-type E3 ubiquitin transferase</fullName>
        <ecNumber evidence="2">2.3.2.31</ecNumber>
    </recommendedName>
</protein>
<evidence type="ECO:0000259" key="14">
    <source>
        <dbReference type="PROSITE" id="PS51873"/>
    </source>
</evidence>
<dbReference type="Pfam" id="PF15227">
    <property type="entry name" value="zf-C3HC4_4"/>
    <property type="match status" value="1"/>
</dbReference>
<evidence type="ECO:0000256" key="11">
    <source>
        <dbReference type="SAM" id="MobiDB-lite"/>
    </source>
</evidence>
<evidence type="ECO:0000256" key="2">
    <source>
        <dbReference type="ARBA" id="ARBA00012251"/>
    </source>
</evidence>
<dbReference type="Gene3D" id="3.30.40.10">
    <property type="entry name" value="Zinc/RING finger domain, C3HC4 (zinc finger)"/>
    <property type="match status" value="1"/>
</dbReference>
<organism evidence="15 16">
    <name type="scientific">Roridomyces roridus</name>
    <dbReference type="NCBI Taxonomy" id="1738132"/>
    <lineage>
        <taxon>Eukaryota</taxon>
        <taxon>Fungi</taxon>
        <taxon>Dikarya</taxon>
        <taxon>Basidiomycota</taxon>
        <taxon>Agaricomycotina</taxon>
        <taxon>Agaricomycetes</taxon>
        <taxon>Agaricomycetidae</taxon>
        <taxon>Agaricales</taxon>
        <taxon>Marasmiineae</taxon>
        <taxon>Mycenaceae</taxon>
        <taxon>Roridomyces</taxon>
    </lineage>
</organism>
<dbReference type="PROSITE" id="PS50089">
    <property type="entry name" value="ZF_RING_2"/>
    <property type="match status" value="1"/>
</dbReference>
<evidence type="ECO:0000256" key="8">
    <source>
        <dbReference type="ARBA" id="ARBA00022833"/>
    </source>
</evidence>
<evidence type="ECO:0000256" key="1">
    <source>
        <dbReference type="ARBA" id="ARBA00001798"/>
    </source>
</evidence>
<dbReference type="Pfam" id="PF01485">
    <property type="entry name" value="IBR"/>
    <property type="match status" value="1"/>
</dbReference>
<dbReference type="PROSITE" id="PS51873">
    <property type="entry name" value="TRIAD"/>
    <property type="match status" value="1"/>
</dbReference>
<evidence type="ECO:0000259" key="13">
    <source>
        <dbReference type="PROSITE" id="PS50103"/>
    </source>
</evidence>
<dbReference type="GO" id="GO:0008270">
    <property type="term" value="F:zinc ion binding"/>
    <property type="evidence" value="ECO:0007669"/>
    <property type="project" value="UniProtKB-KW"/>
</dbReference>
<dbReference type="InterPro" id="IPR041367">
    <property type="entry name" value="Znf-CCCH_4"/>
</dbReference>
<dbReference type="PROSITE" id="PS50103">
    <property type="entry name" value="ZF_C3H1"/>
    <property type="match status" value="2"/>
</dbReference>
<proteinExistence type="predicted"/>
<gene>
    <name evidence="15" type="ORF">FB45DRAFT_791002</name>
</gene>
<evidence type="ECO:0000313" key="15">
    <source>
        <dbReference type="EMBL" id="KAJ7632116.1"/>
    </source>
</evidence>
<keyword evidence="7" id="KW-0833">Ubl conjugation pathway</keyword>
<dbReference type="CDD" id="cd20335">
    <property type="entry name" value="BRcat_RBR"/>
    <property type="match status" value="1"/>
</dbReference>
<keyword evidence="10" id="KW-0175">Coiled coil</keyword>
<comment type="catalytic activity">
    <reaction evidence="1">
        <text>[E2 ubiquitin-conjugating enzyme]-S-ubiquitinyl-L-cysteine + [acceptor protein]-L-lysine = [E2 ubiquitin-conjugating enzyme]-L-cysteine + [acceptor protein]-N(6)-ubiquitinyl-L-lysine.</text>
        <dbReference type="EC" id="2.3.2.31"/>
    </reaction>
</comment>
<dbReference type="EMBL" id="JARKIF010000008">
    <property type="protein sequence ID" value="KAJ7632116.1"/>
    <property type="molecule type" value="Genomic_DNA"/>
</dbReference>
<feature type="coiled-coil region" evidence="10">
    <location>
        <begin position="940"/>
        <end position="970"/>
    </location>
</feature>
<keyword evidence="16" id="KW-1185">Reference proteome</keyword>
<accession>A0AAD7BVH8</accession>
<feature type="domain" description="C3H1-type" evidence="13">
    <location>
        <begin position="2"/>
        <end position="29"/>
    </location>
</feature>
<keyword evidence="8 9" id="KW-0862">Zinc</keyword>
<dbReference type="GO" id="GO:0061630">
    <property type="term" value="F:ubiquitin protein ligase activity"/>
    <property type="evidence" value="ECO:0007669"/>
    <property type="project" value="UniProtKB-EC"/>
</dbReference>
<evidence type="ECO:0000313" key="16">
    <source>
        <dbReference type="Proteomes" id="UP001221142"/>
    </source>
</evidence>
<dbReference type="Proteomes" id="UP001221142">
    <property type="component" value="Unassembled WGS sequence"/>
</dbReference>
<feature type="zinc finger region" description="C3H1-type" evidence="9">
    <location>
        <begin position="61"/>
        <end position="88"/>
    </location>
</feature>
<comment type="caution">
    <text evidence="15">The sequence shown here is derived from an EMBL/GenBank/DDBJ whole genome shotgun (WGS) entry which is preliminary data.</text>
</comment>
<keyword evidence="5" id="KW-0677">Repeat</keyword>
<feature type="zinc finger region" description="C3H1-type" evidence="9">
    <location>
        <begin position="2"/>
        <end position="29"/>
    </location>
</feature>
<feature type="domain" description="C3H1-type" evidence="13">
    <location>
        <begin position="61"/>
        <end position="88"/>
    </location>
</feature>
<dbReference type="AlphaFoldDB" id="A0AAD7BVH8"/>
<keyword evidence="6 9" id="KW-0863">Zinc-finger</keyword>
<evidence type="ECO:0000256" key="6">
    <source>
        <dbReference type="ARBA" id="ARBA00022771"/>
    </source>
</evidence>
<evidence type="ECO:0000256" key="9">
    <source>
        <dbReference type="PROSITE-ProRule" id="PRU00723"/>
    </source>
</evidence>
<reference evidence="15" key="1">
    <citation type="submission" date="2023-03" db="EMBL/GenBank/DDBJ databases">
        <title>Massive genome expansion in bonnet fungi (Mycena s.s.) driven by repeated elements and novel gene families across ecological guilds.</title>
        <authorList>
            <consortium name="Lawrence Berkeley National Laboratory"/>
            <person name="Harder C.B."/>
            <person name="Miyauchi S."/>
            <person name="Viragh M."/>
            <person name="Kuo A."/>
            <person name="Thoen E."/>
            <person name="Andreopoulos B."/>
            <person name="Lu D."/>
            <person name="Skrede I."/>
            <person name="Drula E."/>
            <person name="Henrissat B."/>
            <person name="Morin E."/>
            <person name="Kohler A."/>
            <person name="Barry K."/>
            <person name="LaButti K."/>
            <person name="Morin E."/>
            <person name="Salamov A."/>
            <person name="Lipzen A."/>
            <person name="Mereny Z."/>
            <person name="Hegedus B."/>
            <person name="Baldrian P."/>
            <person name="Stursova M."/>
            <person name="Weitz H."/>
            <person name="Taylor A."/>
            <person name="Grigoriev I.V."/>
            <person name="Nagy L.G."/>
            <person name="Martin F."/>
            <person name="Kauserud H."/>
        </authorList>
    </citation>
    <scope>NUCLEOTIDE SEQUENCE</scope>
    <source>
        <strain evidence="15">9284</strain>
    </source>
</reference>
<dbReference type="InterPro" id="IPR017907">
    <property type="entry name" value="Znf_RING_CS"/>
</dbReference>
<dbReference type="Gene3D" id="1.20.120.1750">
    <property type="match status" value="1"/>
</dbReference>
<feature type="compositionally biased region" description="Polar residues" evidence="11">
    <location>
        <begin position="27"/>
        <end position="55"/>
    </location>
</feature>
<dbReference type="InterPro" id="IPR013083">
    <property type="entry name" value="Znf_RING/FYVE/PHD"/>
</dbReference>
<evidence type="ECO:0000256" key="7">
    <source>
        <dbReference type="ARBA" id="ARBA00022786"/>
    </source>
</evidence>